<keyword evidence="3" id="KW-1185">Reference proteome</keyword>
<evidence type="ECO:0000313" key="3">
    <source>
        <dbReference type="Proteomes" id="UP000827092"/>
    </source>
</evidence>
<feature type="domain" description="Protein kinase" evidence="1">
    <location>
        <begin position="244"/>
        <end position="465"/>
    </location>
</feature>
<accession>A0AAV6TPK4</accession>
<dbReference type="Gene3D" id="1.10.510.10">
    <property type="entry name" value="Transferase(Phosphotransferase) domain 1"/>
    <property type="match status" value="1"/>
</dbReference>
<dbReference type="PROSITE" id="PS00108">
    <property type="entry name" value="PROTEIN_KINASE_ST"/>
    <property type="match status" value="1"/>
</dbReference>
<name>A0AAV6TPK4_9ARAC</name>
<dbReference type="PROSITE" id="PS50011">
    <property type="entry name" value="PROTEIN_KINASE_DOM"/>
    <property type="match status" value="1"/>
</dbReference>
<protein>
    <recommendedName>
        <fullName evidence="1">Protein kinase domain-containing protein</fullName>
    </recommendedName>
</protein>
<dbReference type="SUPFAM" id="SSF56112">
    <property type="entry name" value="Protein kinase-like (PK-like)"/>
    <property type="match status" value="1"/>
</dbReference>
<dbReference type="InterPro" id="IPR000719">
    <property type="entry name" value="Prot_kinase_dom"/>
</dbReference>
<organism evidence="2 3">
    <name type="scientific">Oedothorax gibbosus</name>
    <dbReference type="NCBI Taxonomy" id="931172"/>
    <lineage>
        <taxon>Eukaryota</taxon>
        <taxon>Metazoa</taxon>
        <taxon>Ecdysozoa</taxon>
        <taxon>Arthropoda</taxon>
        <taxon>Chelicerata</taxon>
        <taxon>Arachnida</taxon>
        <taxon>Araneae</taxon>
        <taxon>Araneomorphae</taxon>
        <taxon>Entelegynae</taxon>
        <taxon>Araneoidea</taxon>
        <taxon>Linyphiidae</taxon>
        <taxon>Erigoninae</taxon>
        <taxon>Oedothorax</taxon>
    </lineage>
</organism>
<dbReference type="InterPro" id="IPR011009">
    <property type="entry name" value="Kinase-like_dom_sf"/>
</dbReference>
<dbReference type="Gene3D" id="3.30.200.20">
    <property type="entry name" value="Phosphorylase Kinase, domain 1"/>
    <property type="match status" value="1"/>
</dbReference>
<dbReference type="Pfam" id="PF00069">
    <property type="entry name" value="Pkinase"/>
    <property type="match status" value="1"/>
</dbReference>
<dbReference type="CDD" id="cd00180">
    <property type="entry name" value="PKc"/>
    <property type="match status" value="1"/>
</dbReference>
<evidence type="ECO:0000313" key="2">
    <source>
        <dbReference type="EMBL" id="KAG8173910.1"/>
    </source>
</evidence>
<dbReference type="SMART" id="SM00220">
    <property type="entry name" value="S_TKc"/>
    <property type="match status" value="1"/>
</dbReference>
<gene>
    <name evidence="2" type="ORF">JTE90_012576</name>
</gene>
<proteinExistence type="predicted"/>
<dbReference type="GO" id="GO:0004674">
    <property type="term" value="F:protein serine/threonine kinase activity"/>
    <property type="evidence" value="ECO:0007669"/>
    <property type="project" value="TreeGrafter"/>
</dbReference>
<reference evidence="2 3" key="1">
    <citation type="journal article" date="2022" name="Nat. Ecol. Evol.">
        <title>A masculinizing supergene underlies an exaggerated male reproductive morph in a spider.</title>
        <authorList>
            <person name="Hendrickx F."/>
            <person name="De Corte Z."/>
            <person name="Sonet G."/>
            <person name="Van Belleghem S.M."/>
            <person name="Kostlbacher S."/>
            <person name="Vangestel C."/>
        </authorList>
    </citation>
    <scope>NUCLEOTIDE SEQUENCE [LARGE SCALE GENOMIC DNA]</scope>
    <source>
        <strain evidence="2">W744_W776</strain>
    </source>
</reference>
<dbReference type="Proteomes" id="UP000827092">
    <property type="component" value="Unassembled WGS sequence"/>
</dbReference>
<dbReference type="PANTHER" id="PTHR44167">
    <property type="entry name" value="OVARIAN-SPECIFIC SERINE/THREONINE-PROTEIN KINASE LOK-RELATED"/>
    <property type="match status" value="1"/>
</dbReference>
<evidence type="ECO:0000259" key="1">
    <source>
        <dbReference type="PROSITE" id="PS50011"/>
    </source>
</evidence>
<sequence>MNKIIPWFRKKLNKLNVFEVPVKEGTVCANENFRTESLNDIDPAYEVESEEDVFLSCLENQEVSQQPYSSTLYEITKNQSQEEKARSFENQKSCHIGLNLSGGDANLPFDEKYIQVFSSSPKIHVQEDENVNGKERVLTTSVPVLRRDGKEHQHFNSLPNLRALIETDCKDNLFKAPNKLDEIGQESQLKGQVPDMKPKNELCVKEVSVEKSSLSPTSEEDFIPEGVFCHYWIGEVLKPLQTSYIFESCFDSGSYGSVCKLKHRVTKVKIAAKIVESKRVVNNEIEIWKTLDHPNILPLIETFQSKDCQVFISPLMENNLWYLVGKLELSFQEIQKYLVDAMRGLNYLHSQNLFHFDIKPDNILIDANGAKLCDFGFLAYTSLNKLTHVSDLGMPLKFRPPECCISLGSDPLIPYEKGCDLWGFGIMLLELLTYFPLVEVKTGENWHTQVYPVLFKVLQKRQPQK</sequence>
<dbReference type="AlphaFoldDB" id="A0AAV6TPK4"/>
<comment type="caution">
    <text evidence="2">The sequence shown here is derived from an EMBL/GenBank/DDBJ whole genome shotgun (WGS) entry which is preliminary data.</text>
</comment>
<dbReference type="EMBL" id="JAFNEN010001435">
    <property type="protein sequence ID" value="KAG8173910.1"/>
    <property type="molecule type" value="Genomic_DNA"/>
</dbReference>
<dbReference type="PANTHER" id="PTHR44167:SF30">
    <property type="entry name" value="PHOSPHORYLASE KINASE"/>
    <property type="match status" value="1"/>
</dbReference>
<dbReference type="InterPro" id="IPR008271">
    <property type="entry name" value="Ser/Thr_kinase_AS"/>
</dbReference>
<dbReference type="GO" id="GO:0044773">
    <property type="term" value="P:mitotic DNA damage checkpoint signaling"/>
    <property type="evidence" value="ECO:0007669"/>
    <property type="project" value="TreeGrafter"/>
</dbReference>
<dbReference type="GO" id="GO:0005524">
    <property type="term" value="F:ATP binding"/>
    <property type="evidence" value="ECO:0007669"/>
    <property type="project" value="InterPro"/>
</dbReference>
<dbReference type="GO" id="GO:0005634">
    <property type="term" value="C:nucleus"/>
    <property type="evidence" value="ECO:0007669"/>
    <property type="project" value="TreeGrafter"/>
</dbReference>